<gene>
    <name evidence="1" type="ORF">SAM23877_7341</name>
</gene>
<sequence length="58" mass="6524">MDRRRFLNFMGHGAAADRERPRTAYTLDGHKRLTALEAAYDSPNTFRLNCNIAPGTGE</sequence>
<evidence type="ECO:0000313" key="1">
    <source>
        <dbReference type="EMBL" id="AKZ60382.1"/>
    </source>
</evidence>
<name>A0A0K2B5Q8_STRA7</name>
<organism evidence="1 2">
    <name type="scientific">Streptomyces ambofaciens (strain ATCC 23877 / 3486 / DSM 40053 / JCM 4204 / NBRC 12836 / NRRL B-2516)</name>
    <dbReference type="NCBI Taxonomy" id="278992"/>
    <lineage>
        <taxon>Bacteria</taxon>
        <taxon>Bacillati</taxon>
        <taxon>Actinomycetota</taxon>
        <taxon>Actinomycetes</taxon>
        <taxon>Kitasatosporales</taxon>
        <taxon>Streptomycetaceae</taxon>
        <taxon>Streptomyces</taxon>
    </lineage>
</organism>
<protein>
    <submittedName>
        <fullName evidence="1">Uncharacterized protein</fullName>
    </submittedName>
</protein>
<proteinExistence type="predicted"/>
<dbReference type="KEGG" id="samb:SAM23877_7341"/>
<accession>A0A0K2B5Q8</accession>
<evidence type="ECO:0000313" key="2">
    <source>
        <dbReference type="Proteomes" id="UP000061018"/>
    </source>
</evidence>
<dbReference type="Proteomes" id="UP000061018">
    <property type="component" value="Chromosome"/>
</dbReference>
<dbReference type="EMBL" id="CP012382">
    <property type="protein sequence ID" value="AKZ60382.1"/>
    <property type="molecule type" value="Genomic_DNA"/>
</dbReference>
<reference evidence="2" key="1">
    <citation type="journal article" date="2015" name="J. Biotechnol.">
        <title>Complete genome sequence of Streptomyces ambofaciens ATCC 23877, the spiramycin producer.</title>
        <authorList>
            <person name="Thibessard A."/>
            <person name="Haas D."/>
            <person name="Gerbaud C."/>
            <person name="Aigle B."/>
            <person name="Lautru S."/>
            <person name="Pernodet J.L."/>
            <person name="Leblond P."/>
        </authorList>
    </citation>
    <scope>NUCLEOTIDE SEQUENCE [LARGE SCALE GENOMIC DNA]</scope>
    <source>
        <strain evidence="2">ATCC 23877 / 3486 / DSM 40053 / JCM 4204 / NBRC 12836 / NRRL B-2516</strain>
    </source>
</reference>
<dbReference type="RefSeq" id="WP_159042040.1">
    <property type="nucleotide sequence ID" value="NZ_CP012382.1"/>
</dbReference>
<dbReference type="AlphaFoldDB" id="A0A0K2B5Q8"/>